<dbReference type="GO" id="GO:0051539">
    <property type="term" value="F:4 iron, 4 sulfur cluster binding"/>
    <property type="evidence" value="ECO:0007669"/>
    <property type="project" value="UniProtKB-UniRule"/>
</dbReference>
<dbReference type="AlphaFoldDB" id="A0A1L8CSN5"/>
<evidence type="ECO:0000259" key="13">
    <source>
        <dbReference type="PROSITE" id="PS51671"/>
    </source>
</evidence>
<dbReference type="InterPro" id="IPR004643">
    <property type="entry name" value="Fe-S_L-Ser_bsu"/>
</dbReference>
<keyword evidence="15" id="KW-1185">Reference proteome</keyword>
<evidence type="ECO:0000256" key="1">
    <source>
        <dbReference type="ARBA" id="ARBA00001966"/>
    </source>
</evidence>
<accession>A0A1L8CSN5</accession>
<keyword evidence="6 11" id="KW-0479">Metal-binding</keyword>
<dbReference type="PROSITE" id="PS51671">
    <property type="entry name" value="ACT"/>
    <property type="match status" value="1"/>
</dbReference>
<organism evidence="14 15">
    <name type="scientific">Carboxydothermus pertinax</name>
    <dbReference type="NCBI Taxonomy" id="870242"/>
    <lineage>
        <taxon>Bacteria</taxon>
        <taxon>Bacillati</taxon>
        <taxon>Bacillota</taxon>
        <taxon>Clostridia</taxon>
        <taxon>Thermoanaerobacterales</taxon>
        <taxon>Thermoanaerobacteraceae</taxon>
        <taxon>Carboxydothermus</taxon>
    </lineage>
</organism>
<dbReference type="PIRSF" id="PIRSF036692">
    <property type="entry name" value="SDH_B"/>
    <property type="match status" value="1"/>
</dbReference>
<dbReference type="GO" id="GO:0006094">
    <property type="term" value="P:gluconeogenesis"/>
    <property type="evidence" value="ECO:0007669"/>
    <property type="project" value="UniProtKB-UniRule"/>
</dbReference>
<comment type="catalytic activity">
    <reaction evidence="10 11 12">
        <text>L-serine = pyruvate + NH4(+)</text>
        <dbReference type="Rhea" id="RHEA:19169"/>
        <dbReference type="ChEBI" id="CHEBI:15361"/>
        <dbReference type="ChEBI" id="CHEBI:28938"/>
        <dbReference type="ChEBI" id="CHEBI:33384"/>
        <dbReference type="EC" id="4.3.1.17"/>
    </reaction>
</comment>
<dbReference type="GO" id="GO:0046872">
    <property type="term" value="F:metal ion binding"/>
    <property type="evidence" value="ECO:0007669"/>
    <property type="project" value="UniProtKB-UniRule"/>
</dbReference>
<evidence type="ECO:0000256" key="2">
    <source>
        <dbReference type="ARBA" id="ARBA00004742"/>
    </source>
</evidence>
<dbReference type="Gene3D" id="3.30.70.260">
    <property type="match status" value="1"/>
</dbReference>
<dbReference type="InterPro" id="IPR002912">
    <property type="entry name" value="ACT_dom"/>
</dbReference>
<comment type="similarity">
    <text evidence="3 11 12">Belongs to the iron-sulfur dependent L-serine dehydratase family.</text>
</comment>
<dbReference type="RefSeq" id="WP_075858370.1">
    <property type="nucleotide sequence ID" value="NZ_BDJK01000006.1"/>
</dbReference>
<evidence type="ECO:0000256" key="11">
    <source>
        <dbReference type="PIRNR" id="PIRNR036692"/>
    </source>
</evidence>
<dbReference type="GO" id="GO:0003941">
    <property type="term" value="F:L-serine ammonia-lyase activity"/>
    <property type="evidence" value="ECO:0007669"/>
    <property type="project" value="UniProtKB-UniRule"/>
</dbReference>
<comment type="caution">
    <text evidence="14">The sequence shown here is derived from an EMBL/GenBank/DDBJ whole genome shotgun (WGS) entry which is preliminary data.</text>
</comment>
<keyword evidence="4 11" id="KW-0312">Gluconeogenesis</keyword>
<dbReference type="EMBL" id="BDJK01000006">
    <property type="protein sequence ID" value="GAV21936.1"/>
    <property type="molecule type" value="Genomic_DNA"/>
</dbReference>
<evidence type="ECO:0000256" key="5">
    <source>
        <dbReference type="ARBA" id="ARBA00022485"/>
    </source>
</evidence>
<dbReference type="Gene3D" id="3.30.1330.90">
    <property type="entry name" value="D-3-phosphoglycerate dehydrogenase, domain 3"/>
    <property type="match status" value="1"/>
</dbReference>
<evidence type="ECO:0000313" key="15">
    <source>
        <dbReference type="Proteomes" id="UP000187485"/>
    </source>
</evidence>
<dbReference type="SUPFAM" id="SSF55021">
    <property type="entry name" value="ACT-like"/>
    <property type="match status" value="1"/>
</dbReference>
<dbReference type="FunFam" id="3.30.70.260:FF:000008">
    <property type="entry name" value="D-3-phosphoglycerate dehydrogenase, chloroplastic"/>
    <property type="match status" value="1"/>
</dbReference>
<dbReference type="InterPro" id="IPR005131">
    <property type="entry name" value="Ser_deHydtase_bsu"/>
</dbReference>
<dbReference type="NCBIfam" id="TIGR00719">
    <property type="entry name" value="sda_beta"/>
    <property type="match status" value="1"/>
</dbReference>
<sequence>MDILDIIGPVMIGPSSSHTAGAVRLGKVGRLVLGEEPKKAKIFLHGSFKETYRGHGTDRALVAGLLGFDTADSRIRDSLELASKQGLVYEFLPIELPEAHPNTVYMELFGAKNTARITGSSIGGGSVLITDINGFPVKITAKYPTLIVPHEDRPGAVAKVTSVLSWHGINIAQMSVARQKKGAQALMVIETDQPVEEETFLEIKGLPGITGGFTIPPL</sequence>
<reference evidence="15" key="1">
    <citation type="submission" date="2016-12" db="EMBL/GenBank/DDBJ databases">
        <title>Draft Genome Sequences od Carboxydothermus pertinax and islandicus, Hydrogenogenic Carboxydotrophic Bacteria.</title>
        <authorList>
            <person name="Fukuyama Y."/>
            <person name="Ohmae K."/>
            <person name="Yoneda Y."/>
            <person name="Yoshida T."/>
            <person name="Sako Y."/>
        </authorList>
    </citation>
    <scope>NUCLEOTIDE SEQUENCE [LARGE SCALE GENOMIC DNA]</scope>
    <source>
        <strain evidence="15">Ug1</strain>
    </source>
</reference>
<evidence type="ECO:0000256" key="3">
    <source>
        <dbReference type="ARBA" id="ARBA00008636"/>
    </source>
</evidence>
<evidence type="ECO:0000256" key="10">
    <source>
        <dbReference type="ARBA" id="ARBA00049406"/>
    </source>
</evidence>
<evidence type="ECO:0000256" key="12">
    <source>
        <dbReference type="RuleBase" id="RU366059"/>
    </source>
</evidence>
<keyword evidence="7 11" id="KW-0408">Iron</keyword>
<comment type="pathway">
    <text evidence="2 11">Carbohydrate biosynthesis; gluconeogenesis.</text>
</comment>
<keyword evidence="8 11" id="KW-0411">Iron-sulfur</keyword>
<dbReference type="CDD" id="cd04903">
    <property type="entry name" value="ACT_LSD"/>
    <property type="match status" value="1"/>
</dbReference>
<dbReference type="SUPFAM" id="SSF143548">
    <property type="entry name" value="Serine metabolism enzymes domain"/>
    <property type="match status" value="1"/>
</dbReference>
<dbReference type="UniPathway" id="UPA00138"/>
<feature type="domain" description="ACT" evidence="13">
    <location>
        <begin position="145"/>
        <end position="217"/>
    </location>
</feature>
<evidence type="ECO:0000256" key="9">
    <source>
        <dbReference type="ARBA" id="ARBA00023239"/>
    </source>
</evidence>
<comment type="cofactor">
    <cofactor evidence="1 12">
        <name>[4Fe-4S] cluster</name>
        <dbReference type="ChEBI" id="CHEBI:49883"/>
    </cofactor>
</comment>
<name>A0A1L8CSN5_9THEO</name>
<proteinExistence type="inferred from homology"/>
<evidence type="ECO:0000256" key="4">
    <source>
        <dbReference type="ARBA" id="ARBA00022432"/>
    </source>
</evidence>
<dbReference type="Pfam" id="PF01842">
    <property type="entry name" value="ACT"/>
    <property type="match status" value="1"/>
</dbReference>
<dbReference type="InterPro" id="IPR045865">
    <property type="entry name" value="ACT-like_dom_sf"/>
</dbReference>
<dbReference type="Pfam" id="PF03315">
    <property type="entry name" value="SDH_beta"/>
    <property type="match status" value="1"/>
</dbReference>
<keyword evidence="5 11" id="KW-0004">4Fe-4S</keyword>
<dbReference type="PANTHER" id="PTHR30182">
    <property type="entry name" value="L-SERINE DEHYDRATASE"/>
    <property type="match status" value="1"/>
</dbReference>
<dbReference type="OrthoDB" id="9813137at2"/>
<evidence type="ECO:0000256" key="6">
    <source>
        <dbReference type="ARBA" id="ARBA00022723"/>
    </source>
</evidence>
<gene>
    <name evidence="14" type="ORF">cpu_04460</name>
</gene>
<dbReference type="Proteomes" id="UP000187485">
    <property type="component" value="Unassembled WGS sequence"/>
</dbReference>
<evidence type="ECO:0000256" key="7">
    <source>
        <dbReference type="ARBA" id="ARBA00023004"/>
    </source>
</evidence>
<dbReference type="STRING" id="870242.cpu_04460"/>
<dbReference type="InterPro" id="IPR051318">
    <property type="entry name" value="Fe-S_L-Ser"/>
</dbReference>
<dbReference type="PANTHER" id="PTHR30182:SF12">
    <property type="entry name" value="L-SERINE DEHYDRATASE, BETA CHAIN-RELATED"/>
    <property type="match status" value="1"/>
</dbReference>
<evidence type="ECO:0000313" key="14">
    <source>
        <dbReference type="EMBL" id="GAV21936.1"/>
    </source>
</evidence>
<dbReference type="InterPro" id="IPR029009">
    <property type="entry name" value="ASB_dom_sf"/>
</dbReference>
<protein>
    <recommendedName>
        <fullName evidence="11">L-serine deaminase</fullName>
    </recommendedName>
</protein>
<keyword evidence="9 11" id="KW-0456">Lyase</keyword>
<evidence type="ECO:0000256" key="8">
    <source>
        <dbReference type="ARBA" id="ARBA00023014"/>
    </source>
</evidence>